<dbReference type="PANTHER" id="PTHR43717:SF1">
    <property type="entry name" value="ANAEROBIC NITRIC OXIDE REDUCTASE FLAVORUBREDOXIN"/>
    <property type="match status" value="1"/>
</dbReference>
<feature type="domain" description="Flavodoxin-like" evidence="1">
    <location>
        <begin position="275"/>
        <end position="416"/>
    </location>
</feature>
<dbReference type="GO" id="GO:0010181">
    <property type="term" value="F:FMN binding"/>
    <property type="evidence" value="ECO:0007669"/>
    <property type="project" value="InterPro"/>
</dbReference>
<dbReference type="Gene3D" id="3.40.50.360">
    <property type="match status" value="1"/>
</dbReference>
<dbReference type="SUPFAM" id="SSF56281">
    <property type="entry name" value="Metallo-hydrolase/oxidoreductase"/>
    <property type="match status" value="1"/>
</dbReference>
<accession>A0A7C3SM16</accession>
<dbReference type="Gene3D" id="3.60.15.10">
    <property type="entry name" value="Ribonuclease Z/Hydroxyacylglutathione hydrolase-like"/>
    <property type="match status" value="1"/>
</dbReference>
<evidence type="ECO:0000313" key="2">
    <source>
        <dbReference type="EMBL" id="HGB25734.1"/>
    </source>
</evidence>
<dbReference type="EMBL" id="DTIB01000116">
    <property type="protein sequence ID" value="HGB25734.1"/>
    <property type="molecule type" value="Genomic_DNA"/>
</dbReference>
<dbReference type="AlphaFoldDB" id="A0A7C3SM16"/>
<dbReference type="PROSITE" id="PS50902">
    <property type="entry name" value="FLAVODOXIN_LIKE"/>
    <property type="match status" value="1"/>
</dbReference>
<dbReference type="Pfam" id="PF19583">
    <property type="entry name" value="ODP"/>
    <property type="match status" value="1"/>
</dbReference>
<dbReference type="InterPro" id="IPR036866">
    <property type="entry name" value="RibonucZ/Hydroxyglut_hydro"/>
</dbReference>
<dbReference type="CDD" id="cd07709">
    <property type="entry name" value="flavodiiron_proteins_MBL-fold"/>
    <property type="match status" value="1"/>
</dbReference>
<name>A0A7C3SM16_THEPE</name>
<dbReference type="InterPro" id="IPR001279">
    <property type="entry name" value="Metallo-B-lactamas"/>
</dbReference>
<dbReference type="InterPro" id="IPR008254">
    <property type="entry name" value="Flavodoxin/NO_synth"/>
</dbReference>
<dbReference type="PANTHER" id="PTHR43717">
    <property type="entry name" value="ANAEROBIC NITRIC OXIDE REDUCTASE FLAVORUBREDOXIN"/>
    <property type="match status" value="1"/>
</dbReference>
<dbReference type="Pfam" id="PF00258">
    <property type="entry name" value="Flavodoxin_1"/>
    <property type="match status" value="1"/>
</dbReference>
<reference evidence="2" key="1">
    <citation type="journal article" date="2020" name="mSystems">
        <title>Genome- and Community-Level Interaction Insights into Carbon Utilization and Element Cycling Functions of Hydrothermarchaeota in Hydrothermal Sediment.</title>
        <authorList>
            <person name="Zhou Z."/>
            <person name="Liu Y."/>
            <person name="Xu W."/>
            <person name="Pan J."/>
            <person name="Luo Z.H."/>
            <person name="Li M."/>
        </authorList>
    </citation>
    <scope>NUCLEOTIDE SEQUENCE [LARGE SCALE GENOMIC DNA]</scope>
    <source>
        <strain evidence="2">SpSt-8</strain>
    </source>
</reference>
<sequence length="419" mass="46682">MTPSAAASVLIFYSARPSMKVVEARFFVEKVTENLYLLRVDDTRVEYFEAAWEIPERITYNAYLLAGGEAVLFDGWKREYSEAFLSALEKLVDLRDVKYAVVHHAEPDHSGTAPVVASRSQPVFLGHPVAGKILKSHFGIERFRAVKDGERLTVGGFTLRFVHTPWLHWPDTMVTFIEEEGVLLTCDIFGSYSLPPLFDDQADLSSLSRYARKYMVTVIGHYVDWVSKGITKLESLGVKPRIIAPGHGTVYRSNPKLIVEEYLRVASGQAEPGKAVLIYVSMYGNVEKAVERAAALLESKGMRVARHAFTDKERALLSEVLTDASDAELLVVGTPTYEAGAHPLAYHVVRVIGEKLPQRKDMPVVVLSSYGWGAAGKRLVELLGSYGFTRVELVEFEGASPPELEERFEESLKRLGVRA</sequence>
<comment type="caution">
    <text evidence="2">The sequence shown here is derived from an EMBL/GenBank/DDBJ whole genome shotgun (WGS) entry which is preliminary data.</text>
</comment>
<dbReference type="SUPFAM" id="SSF52218">
    <property type="entry name" value="Flavoproteins"/>
    <property type="match status" value="1"/>
</dbReference>
<proteinExistence type="predicted"/>
<dbReference type="InterPro" id="IPR045761">
    <property type="entry name" value="ODP_dom"/>
</dbReference>
<gene>
    <name evidence="2" type="ORF">ENV88_06915</name>
</gene>
<evidence type="ECO:0000259" key="1">
    <source>
        <dbReference type="PROSITE" id="PS50902"/>
    </source>
</evidence>
<organism evidence="2">
    <name type="scientific">Thermofilum pendens</name>
    <dbReference type="NCBI Taxonomy" id="2269"/>
    <lineage>
        <taxon>Archaea</taxon>
        <taxon>Thermoproteota</taxon>
        <taxon>Thermoprotei</taxon>
        <taxon>Thermofilales</taxon>
        <taxon>Thermofilaceae</taxon>
        <taxon>Thermofilum</taxon>
    </lineage>
</organism>
<dbReference type="SMART" id="SM00849">
    <property type="entry name" value="Lactamase_B"/>
    <property type="match status" value="1"/>
</dbReference>
<protein>
    <submittedName>
        <fullName evidence="2">FprA family A-type flavoprotein</fullName>
    </submittedName>
</protein>
<dbReference type="InterPro" id="IPR029039">
    <property type="entry name" value="Flavoprotein-like_sf"/>
</dbReference>